<organism evidence="2">
    <name type="scientific">Rhodotorula toruloides</name>
    <name type="common">Yeast</name>
    <name type="synonym">Rhodosporidium toruloides</name>
    <dbReference type="NCBI Taxonomy" id="5286"/>
    <lineage>
        <taxon>Eukaryota</taxon>
        <taxon>Fungi</taxon>
        <taxon>Dikarya</taxon>
        <taxon>Basidiomycota</taxon>
        <taxon>Pucciniomycotina</taxon>
        <taxon>Microbotryomycetes</taxon>
        <taxon>Sporidiobolales</taxon>
        <taxon>Sporidiobolaceae</taxon>
        <taxon>Rhodotorula</taxon>
    </lineage>
</organism>
<dbReference type="EMBL" id="LK052961">
    <property type="protein sequence ID" value="CDR49385.1"/>
    <property type="molecule type" value="Genomic_DNA"/>
</dbReference>
<feature type="compositionally biased region" description="Low complexity" evidence="1">
    <location>
        <begin position="45"/>
        <end position="54"/>
    </location>
</feature>
<feature type="compositionally biased region" description="Basic and acidic residues" evidence="1">
    <location>
        <begin position="55"/>
        <end position="66"/>
    </location>
</feature>
<gene>
    <name evidence="2" type="ORF">RHTO0S_26e00606g</name>
</gene>
<protein>
    <submittedName>
        <fullName evidence="2">RHTO0S26e00606g1_1</fullName>
    </submittedName>
</protein>
<reference evidence="2" key="1">
    <citation type="journal article" date="2014" name="Genome Announc.">
        <title>Draft genome sequence of Rhodosporidium toruloides CECT1137, an oleaginous yeast of biotechnological interest.</title>
        <authorList>
            <person name="Morin N."/>
            <person name="Calcas X."/>
            <person name="Devillers H."/>
            <person name="Durrens P."/>
            <person name="Sherman D.J."/>
            <person name="Nicaud J.-M."/>
            <person name="Neuveglise C."/>
        </authorList>
    </citation>
    <scope>NUCLEOTIDE SEQUENCE</scope>
    <source>
        <strain evidence="2">CECT1137</strain>
    </source>
</reference>
<feature type="region of interest" description="Disordered" evidence="1">
    <location>
        <begin position="19"/>
        <end position="124"/>
    </location>
</feature>
<dbReference type="AlphaFoldDB" id="A0A061BQP1"/>
<feature type="region of interest" description="Disordered" evidence="1">
    <location>
        <begin position="164"/>
        <end position="230"/>
    </location>
</feature>
<evidence type="ECO:0000313" key="2">
    <source>
        <dbReference type="EMBL" id="CDR49385.1"/>
    </source>
</evidence>
<feature type="compositionally biased region" description="Basic and acidic residues" evidence="1">
    <location>
        <begin position="192"/>
        <end position="211"/>
    </location>
</feature>
<dbReference type="OrthoDB" id="2536533at2759"/>
<feature type="compositionally biased region" description="Polar residues" evidence="1">
    <location>
        <begin position="67"/>
        <end position="80"/>
    </location>
</feature>
<name>A0A061BQP1_RHOTO</name>
<feature type="compositionally biased region" description="Basic and acidic residues" evidence="1">
    <location>
        <begin position="90"/>
        <end position="114"/>
    </location>
</feature>
<sequence length="230" mass="25654">MPHTLPPVDYNAIVDPVIPAGHGKPAYHAGDDLPAHLPDSKSQTPSHSRPASPSRAKDPFFRRDVDQTTSQREASLSQVRAAQDASYEADLERALRRSKREYESERKKSGERSASRGRGLSRIREAIRDIVNDPFWHRPTKDEAEHQDDYMKRIIMDEISAARASSTAAAHDREARSKSRSRFASRNASRVRAIDEGVEEGTKGREEEGKGGLEGGEDEARGYAKMHARV</sequence>
<accession>A0A061BQP1</accession>
<evidence type="ECO:0000256" key="1">
    <source>
        <dbReference type="SAM" id="MobiDB-lite"/>
    </source>
</evidence>
<proteinExistence type="predicted"/>